<dbReference type="EMBL" id="MN728682">
    <property type="protein sequence ID" value="QHW12360.1"/>
    <property type="molecule type" value="Genomic_DNA"/>
</dbReference>
<dbReference type="InterPro" id="IPR001387">
    <property type="entry name" value="Cro/C1-type_HTH"/>
</dbReference>
<dbReference type="PROSITE" id="PS50943">
    <property type="entry name" value="HTH_CROC1"/>
    <property type="match status" value="1"/>
</dbReference>
<sequence length="281" mass="33514">MIKVKLKELLKERNMTLNELSKLTNINPKTLSFFQNQKTESVHYGTLEKISRALDAKIHEIIELSPIIFNLVPYDQVIYDSDSDSYTCKLDLNSFIEYEKDLPNDAFEIGLEKIDTHSLTINYYFETLESRNGDKKVFINIQSIDIPSDSPINFKELTLYQLKLYNNFYYSLAYTLTTNYFLIDQNYYSIEDKFYINYKELYKSLNIENRELYSNQVRSHMLDDTFEISLINFKNSSLAENYELENWKYKIFPNIPLINYHYSFFDIEVNEDSNLILYFTL</sequence>
<reference evidence="1" key="1">
    <citation type="journal article" date="2020" name="Antimicrob. Agents Chemother.">
        <title>The novel macrolide resistance genes mef(D), msr(F) and msr(H) are present on resistance islands in Macrococcus canis, Macrococcus caseolyticus and Staphylococcus aureus.</title>
        <authorList>
            <person name="Schwendener S."/>
            <person name="Dona V."/>
            <person name="Perreten V."/>
        </authorList>
    </citation>
    <scope>NUCLEOTIDE SEQUENCE</scope>
    <source>
        <strain evidence="1">SD607</strain>
    </source>
</reference>
<organism evidence="1">
    <name type="scientific">Macrococcoides canis</name>
    <dbReference type="NCBI Taxonomy" id="1855823"/>
    <lineage>
        <taxon>Bacteria</taxon>
        <taxon>Bacillati</taxon>
        <taxon>Bacillota</taxon>
        <taxon>Bacilli</taxon>
        <taxon>Bacillales</taxon>
        <taxon>Staphylococcaceae</taxon>
        <taxon>Macrococcoides</taxon>
    </lineage>
</organism>
<protein>
    <submittedName>
        <fullName evidence="1">Transcriptional regulator</fullName>
    </submittedName>
</protein>
<dbReference type="RefSeq" id="WP_164941499.1">
    <property type="nucleotide sequence ID" value="NZ_CP047361.1"/>
</dbReference>
<dbReference type="Gene3D" id="1.10.260.40">
    <property type="entry name" value="lambda repressor-like DNA-binding domains"/>
    <property type="match status" value="1"/>
</dbReference>
<dbReference type="SMART" id="SM00530">
    <property type="entry name" value="HTH_XRE"/>
    <property type="match status" value="1"/>
</dbReference>
<name>A0A6G5ZZE1_9STAP</name>
<dbReference type="InterPro" id="IPR010982">
    <property type="entry name" value="Lambda_DNA-bd_dom_sf"/>
</dbReference>
<dbReference type="SUPFAM" id="SSF47413">
    <property type="entry name" value="lambda repressor-like DNA-binding domains"/>
    <property type="match status" value="1"/>
</dbReference>
<evidence type="ECO:0000313" key="1">
    <source>
        <dbReference type="EMBL" id="QHW12360.1"/>
    </source>
</evidence>
<dbReference type="AlphaFoldDB" id="A0A6G5ZZE1"/>
<accession>A0A6G5ZZE1</accession>
<dbReference type="Pfam" id="PF13443">
    <property type="entry name" value="HTH_26"/>
    <property type="match status" value="1"/>
</dbReference>
<dbReference type="CDD" id="cd00093">
    <property type="entry name" value="HTH_XRE"/>
    <property type="match status" value="1"/>
</dbReference>
<proteinExistence type="predicted"/>
<dbReference type="GO" id="GO:0003677">
    <property type="term" value="F:DNA binding"/>
    <property type="evidence" value="ECO:0007669"/>
    <property type="project" value="InterPro"/>
</dbReference>
<gene>
    <name evidence="1" type="primary">intR</name>
    <name evidence="1" type="ORF">SD607_00006</name>
</gene>